<dbReference type="PROSITE" id="PS51257">
    <property type="entry name" value="PROKAR_LIPOPROTEIN"/>
    <property type="match status" value="1"/>
</dbReference>
<dbReference type="STRING" id="1081103.A0A0B2WTM5"/>
<dbReference type="Proteomes" id="UP000030816">
    <property type="component" value="Unassembled WGS sequence"/>
</dbReference>
<accession>A0A0B2WTM5</accession>
<feature type="region of interest" description="Disordered" evidence="1">
    <location>
        <begin position="672"/>
        <end position="731"/>
    </location>
</feature>
<comment type="caution">
    <text evidence="4">The sequence shown here is derived from an EMBL/GenBank/DDBJ whole genome shotgun (WGS) entry which is preliminary data.</text>
</comment>
<feature type="transmembrane region" description="Helical" evidence="2">
    <location>
        <begin position="630"/>
        <end position="649"/>
    </location>
</feature>
<dbReference type="Gene3D" id="3.20.20.190">
    <property type="entry name" value="Phosphatidylinositol (PI) phosphodiesterase"/>
    <property type="match status" value="1"/>
</dbReference>
<dbReference type="Gene3D" id="2.60.40.1210">
    <property type="entry name" value="Cellobiose dehydrogenase, cytochrome domain"/>
    <property type="match status" value="1"/>
</dbReference>
<evidence type="ECO:0000256" key="2">
    <source>
        <dbReference type="SAM" id="Phobius"/>
    </source>
</evidence>
<keyword evidence="2" id="KW-1133">Transmembrane helix</keyword>
<dbReference type="GO" id="GO:0006629">
    <property type="term" value="P:lipid metabolic process"/>
    <property type="evidence" value="ECO:0007669"/>
    <property type="project" value="InterPro"/>
</dbReference>
<dbReference type="InterPro" id="IPR015920">
    <property type="entry name" value="Cellobiose_DH-like_cyt"/>
</dbReference>
<reference evidence="4 5" key="1">
    <citation type="journal article" date="2014" name="Proc. Natl. Acad. Sci. U.S.A.">
        <title>Trajectory and genomic determinants of fungal-pathogen speciation and host adaptation.</title>
        <authorList>
            <person name="Hu X."/>
            <person name="Xiao G."/>
            <person name="Zheng P."/>
            <person name="Shang Y."/>
            <person name="Su Y."/>
            <person name="Zhang X."/>
            <person name="Liu X."/>
            <person name="Zhan S."/>
            <person name="St Leger R.J."/>
            <person name="Wang C."/>
        </authorList>
    </citation>
    <scope>NUCLEOTIDE SEQUENCE [LARGE SCALE GENOMIC DNA]</scope>
    <source>
        <strain evidence="4 5">ARSEF 1941</strain>
    </source>
</reference>
<gene>
    <name evidence="4" type="ORF">MAM_03129</name>
</gene>
<evidence type="ECO:0000256" key="1">
    <source>
        <dbReference type="SAM" id="MobiDB-lite"/>
    </source>
</evidence>
<name>A0A0B2WTM5_METAS</name>
<feature type="compositionally biased region" description="Polar residues" evidence="1">
    <location>
        <begin position="700"/>
        <end position="709"/>
    </location>
</feature>
<dbReference type="CDD" id="cd08760">
    <property type="entry name" value="Cyt_b561_FRRS1_like"/>
    <property type="match status" value="1"/>
</dbReference>
<dbReference type="AlphaFoldDB" id="A0A0B2WTM5"/>
<keyword evidence="5" id="KW-1185">Reference proteome</keyword>
<sequence length="731" mass="80416">MKLRRLVPFTATVLAACNGHSELCGKKYSEVTFVGSHDSAFVGRSLAHNQYVSVTKQLNLGVRFLQAQTHDKLGTIEMCHTFCWELDSGTLRKYLQEIADWMHGNPNEVVTLLLTNKDAIPVRQFDAVFQSTGLSQYAFHPQGVLSKDRWPTLQQLLDAETRLVVFMDYHSDQSKVDYIIGQFDYFWETPYGITDKNFPTCSVDRPRGGDPKTLLGIMNHMLNFKIGDIVVPDQINTKRTNSVGSILQQVDLCESQGKPQPNVILLDHINIGEAQQAQLKLNAFAPATRAQDANPPGQSTFISKGNNVAFAFTVPHDDDNPRGTFFSIRVPRKYTWGGVGLGSDDMKGALFLIIYENGDGTNVTFSPRVAHGNYEPAFFHDMRWTVIPNNTGIIDDYMVFSAMCTESCRTWPSGDTSGGYIDVSSPTQKAIYAVGPQGVLRDDSPSAGLKFHQEHGVFSIDMGRTRGAADAPVLNKDSKSEGTEQISRATNQKDLKAGFHAALMVFSILGVIGIGGVVLLPTFGWAKWHPLNQIVATVGVLAGLAIGILASFHYQRSRSFRHPHQILGYTIIALIIAQLGLGVKHHIKHRRTKASTVFGKIHGWMGKLILLAAFVNGIIGFTFALNPTSAITFGALVILVTATLIFLRLRVLKKSQKFQPVSTQQQPVWRADSGYNAGYSSGPPPGYEQPPQQVGLQAIGSPSNNSPWSTGDKDREDEPQLGSAQRPREFA</sequence>
<proteinExistence type="predicted"/>
<feature type="transmembrane region" description="Helical" evidence="2">
    <location>
        <begin position="497"/>
        <end position="522"/>
    </location>
</feature>
<dbReference type="Gene3D" id="1.20.120.1770">
    <property type="match status" value="1"/>
</dbReference>
<feature type="transmembrane region" description="Helical" evidence="2">
    <location>
        <begin position="566"/>
        <end position="583"/>
    </location>
</feature>
<dbReference type="Pfam" id="PF16010">
    <property type="entry name" value="CDH-cyt"/>
    <property type="match status" value="1"/>
</dbReference>
<protein>
    <submittedName>
        <fullName evidence="4">Integral membrane protein</fullName>
    </submittedName>
</protein>
<dbReference type="PANTHER" id="PTHR47797">
    <property type="entry name" value="DEHYDROGENASE, PUTATIVE (AFU_ORTHOLOGUE AFUA_8G05805)-RELATED"/>
    <property type="match status" value="1"/>
</dbReference>
<dbReference type="CDD" id="cd09630">
    <property type="entry name" value="CDH_like_cytochrome"/>
    <property type="match status" value="1"/>
</dbReference>
<dbReference type="InterPro" id="IPR017946">
    <property type="entry name" value="PLC-like_Pdiesterase_TIM-brl"/>
</dbReference>
<dbReference type="SUPFAM" id="SSF49344">
    <property type="entry name" value="CBD9-like"/>
    <property type="match status" value="1"/>
</dbReference>
<evidence type="ECO:0000259" key="3">
    <source>
        <dbReference type="Pfam" id="PF16010"/>
    </source>
</evidence>
<dbReference type="RefSeq" id="XP_040680497.1">
    <property type="nucleotide sequence ID" value="XM_040821928.1"/>
</dbReference>
<dbReference type="Pfam" id="PF26146">
    <property type="entry name" value="PI-PLC_X"/>
    <property type="match status" value="1"/>
</dbReference>
<feature type="transmembrane region" description="Helical" evidence="2">
    <location>
        <begin position="604"/>
        <end position="624"/>
    </location>
</feature>
<organism evidence="4 5">
    <name type="scientific">Metarhizium album (strain ARSEF 1941)</name>
    <dbReference type="NCBI Taxonomy" id="1081103"/>
    <lineage>
        <taxon>Eukaryota</taxon>
        <taxon>Fungi</taxon>
        <taxon>Dikarya</taxon>
        <taxon>Ascomycota</taxon>
        <taxon>Pezizomycotina</taxon>
        <taxon>Sordariomycetes</taxon>
        <taxon>Hypocreomycetidae</taxon>
        <taxon>Hypocreales</taxon>
        <taxon>Clavicipitaceae</taxon>
        <taxon>Metarhizium</taxon>
    </lineage>
</organism>
<keyword evidence="2" id="KW-0812">Transmembrane</keyword>
<evidence type="ECO:0000313" key="4">
    <source>
        <dbReference type="EMBL" id="KHN99431.1"/>
    </source>
</evidence>
<dbReference type="SUPFAM" id="SSF51695">
    <property type="entry name" value="PLC-like phosphodiesterases"/>
    <property type="match status" value="1"/>
</dbReference>
<evidence type="ECO:0000313" key="5">
    <source>
        <dbReference type="Proteomes" id="UP000030816"/>
    </source>
</evidence>
<feature type="transmembrane region" description="Helical" evidence="2">
    <location>
        <begin position="534"/>
        <end position="554"/>
    </location>
</feature>
<keyword evidence="2" id="KW-0472">Membrane</keyword>
<feature type="domain" description="Cellobiose dehydrogenase-like cytochrome" evidence="3">
    <location>
        <begin position="302"/>
        <end position="466"/>
    </location>
</feature>
<dbReference type="OrthoDB" id="7984201at2759"/>
<dbReference type="GeneID" id="63737584"/>
<dbReference type="HOGENOM" id="CLU_379014_0_0_1"/>
<dbReference type="GO" id="GO:0008081">
    <property type="term" value="F:phosphoric diester hydrolase activity"/>
    <property type="evidence" value="ECO:0007669"/>
    <property type="project" value="InterPro"/>
</dbReference>
<dbReference type="PANTHER" id="PTHR47797:SF1">
    <property type="entry name" value="CYTOCHROME B561 DOMAIN-CONTAINING PROTEIN-RELATED"/>
    <property type="match status" value="1"/>
</dbReference>
<dbReference type="EMBL" id="AZHE01000005">
    <property type="protein sequence ID" value="KHN99431.1"/>
    <property type="molecule type" value="Genomic_DNA"/>
</dbReference>